<dbReference type="Gene3D" id="2.60.40.10">
    <property type="entry name" value="Immunoglobulins"/>
    <property type="match status" value="1"/>
</dbReference>
<keyword evidence="4" id="KW-1185">Reference proteome</keyword>
<protein>
    <recommendedName>
        <fullName evidence="2">Peptidase M12B domain-containing protein</fullName>
    </recommendedName>
</protein>
<dbReference type="PROSITE" id="PS50215">
    <property type="entry name" value="ADAM_MEPRO"/>
    <property type="match status" value="1"/>
</dbReference>
<dbReference type="PANTHER" id="PTHR11905">
    <property type="entry name" value="ADAM A DISINTEGRIN AND METALLOPROTEASE DOMAIN"/>
    <property type="match status" value="1"/>
</dbReference>
<dbReference type="SUPFAM" id="SSF55486">
    <property type="entry name" value="Metalloproteases ('zincins'), catalytic domain"/>
    <property type="match status" value="1"/>
</dbReference>
<gene>
    <name evidence="3" type="ORF">DKW60_03315</name>
</gene>
<evidence type="ECO:0000259" key="2">
    <source>
        <dbReference type="PROSITE" id="PS50215"/>
    </source>
</evidence>
<dbReference type="AlphaFoldDB" id="A0A317CUM7"/>
<dbReference type="GO" id="GO:0006508">
    <property type="term" value="P:proteolysis"/>
    <property type="evidence" value="ECO:0007669"/>
    <property type="project" value="InterPro"/>
</dbReference>
<dbReference type="InterPro" id="IPR024079">
    <property type="entry name" value="MetalloPept_cat_dom_sf"/>
</dbReference>
<dbReference type="Gene3D" id="2.60.40.2030">
    <property type="match status" value="1"/>
</dbReference>
<dbReference type="RefSeq" id="WP_109836235.1">
    <property type="nucleotide sequence ID" value="NZ_QGKM01000005.1"/>
</dbReference>
<sequence length="810" mass="86460">MRKLLLLPCLFVSQALVANELLWTDVEPAYQFRSASAKVGTYHKARKLKLNSEALIERLTSTSKSLLEGDLIELPLADGTQMIFKFEPSNVMAPELAERYPDIKTWRIYNPENPAITGRIDIGPQGFHGLINTADGDRIFIDPDGDDSEEIYTSLSRRANADSINNDFQCEAHESAASLLAKPEIGSPETTNKTLSNPADSLLTYRLAIAVTGEYTQLFGGSKSEAMAAIVTTVNRLNQVYERDLSIHLQLVANNDDLIYTNPSSDPYTNEDASAMVDENIININSVIGNGNYDIGHVFGTGNTGGLAFLNSACGTYKAGGVTGSNSPSGDAFNIDYVAHEIGHQLGASHTFNGHQLNCSAGNRASSTAVEPGSGSSIMAYAGICGTDNLQTHSDAFFHSTSINQIFNYTRSSGGSSCGAVYEADNNKPTVDAGMDYTIPASTPFMLTGQASDADEDALLHSWEQSDTGSAGGLYTDLGNNPLFRIWPPVPETSRFFPALKDVLKGSSSIGEILPTTTRTMNFTLLTRDNNGGVAQDQMKVNVINTGMPFAITSPNTDMTLSSGQSLTVNWDIADTNVSPINCSSVTIKLLEDNGNMIELVASTANDGSETINIPAEANSLIDTHLMVACDNNIFYALSQGNIQILGGAPILSANTPSITEEDSGTRNLSFILSLSAITDENVLINYEVTDKSSDAVIQRGQTFIASGSRNVSIQVPVAGDTLFEDNQIIELAINKPANAQFVNGSNILIAQGIIIDDDTVIAANPDATSTVRSDTSETTSSGGGGSMGLFSLPALLLLMIRRHGLRIRS</sequence>
<evidence type="ECO:0000256" key="1">
    <source>
        <dbReference type="SAM" id="SignalP"/>
    </source>
</evidence>
<dbReference type="InterPro" id="IPR001590">
    <property type="entry name" value="Peptidase_M12B"/>
</dbReference>
<dbReference type="Gene3D" id="3.40.390.10">
    <property type="entry name" value="Collagenase (Catalytic Domain)"/>
    <property type="match status" value="1"/>
</dbReference>
<evidence type="ECO:0000313" key="4">
    <source>
        <dbReference type="Proteomes" id="UP000245539"/>
    </source>
</evidence>
<dbReference type="OrthoDB" id="5242130at2"/>
<dbReference type="GO" id="GO:0004222">
    <property type="term" value="F:metalloendopeptidase activity"/>
    <property type="evidence" value="ECO:0007669"/>
    <property type="project" value="InterPro"/>
</dbReference>
<proteinExistence type="predicted"/>
<feature type="domain" description="Peptidase M12B" evidence="2">
    <location>
        <begin position="203"/>
        <end position="391"/>
    </location>
</feature>
<dbReference type="Pfam" id="PF13583">
    <property type="entry name" value="Reprolysin_4"/>
    <property type="match status" value="1"/>
</dbReference>
<feature type="signal peptide" evidence="1">
    <location>
        <begin position="1"/>
        <end position="18"/>
    </location>
</feature>
<accession>A0A317CUM7</accession>
<comment type="caution">
    <text evidence="3">The sequence shown here is derived from an EMBL/GenBank/DDBJ whole genome shotgun (WGS) entry which is preliminary data.</text>
</comment>
<organism evidence="3 4">
    <name type="scientific">Leucothrix pacifica</name>
    <dbReference type="NCBI Taxonomy" id="1247513"/>
    <lineage>
        <taxon>Bacteria</taxon>
        <taxon>Pseudomonadati</taxon>
        <taxon>Pseudomonadota</taxon>
        <taxon>Gammaproteobacteria</taxon>
        <taxon>Thiotrichales</taxon>
        <taxon>Thiotrichaceae</taxon>
        <taxon>Leucothrix</taxon>
    </lineage>
</organism>
<feature type="chain" id="PRO_5016299644" description="Peptidase M12B domain-containing protein" evidence="1">
    <location>
        <begin position="19"/>
        <end position="810"/>
    </location>
</feature>
<dbReference type="Proteomes" id="UP000245539">
    <property type="component" value="Unassembled WGS sequence"/>
</dbReference>
<dbReference type="InterPro" id="IPR038081">
    <property type="entry name" value="CalX-like_sf"/>
</dbReference>
<name>A0A317CUM7_9GAMM</name>
<dbReference type="PANTHER" id="PTHR11905:SF159">
    <property type="entry name" value="ADAM METALLOPROTEASE"/>
    <property type="match status" value="1"/>
</dbReference>
<dbReference type="SUPFAM" id="SSF141072">
    <property type="entry name" value="CalX-like"/>
    <property type="match status" value="1"/>
</dbReference>
<reference evidence="3 4" key="1">
    <citation type="submission" date="2018-05" db="EMBL/GenBank/DDBJ databases">
        <title>Leucothrix arctica sp. nov., isolated from Arctic seawater.</title>
        <authorList>
            <person name="Choi A."/>
            <person name="Baek K."/>
        </authorList>
    </citation>
    <scope>NUCLEOTIDE SEQUENCE [LARGE SCALE GENOMIC DNA]</scope>
    <source>
        <strain evidence="3 4">JCM 18388</strain>
    </source>
</reference>
<keyword evidence="1" id="KW-0732">Signal</keyword>
<dbReference type="InterPro" id="IPR020008">
    <property type="entry name" value="GlyGly_CTERM"/>
</dbReference>
<dbReference type="EMBL" id="QGKM01000005">
    <property type="protein sequence ID" value="PWR00181.1"/>
    <property type="molecule type" value="Genomic_DNA"/>
</dbReference>
<dbReference type="InterPro" id="IPR013783">
    <property type="entry name" value="Ig-like_fold"/>
</dbReference>
<dbReference type="NCBIfam" id="TIGR03501">
    <property type="entry name" value="GlyGly_CTERM"/>
    <property type="match status" value="1"/>
</dbReference>
<evidence type="ECO:0000313" key="3">
    <source>
        <dbReference type="EMBL" id="PWR00181.1"/>
    </source>
</evidence>